<protein>
    <submittedName>
        <fullName evidence="1">Uncharacterized protein</fullName>
    </submittedName>
</protein>
<name>A0ABS8SJL5_DATST</name>
<proteinExistence type="predicted"/>
<comment type="caution">
    <text evidence="1">The sequence shown here is derived from an EMBL/GenBank/DDBJ whole genome shotgun (WGS) entry which is preliminary data.</text>
</comment>
<dbReference type="Proteomes" id="UP000823775">
    <property type="component" value="Unassembled WGS sequence"/>
</dbReference>
<gene>
    <name evidence="1" type="ORF">HAX54_040101</name>
</gene>
<evidence type="ECO:0000313" key="1">
    <source>
        <dbReference type="EMBL" id="MCD7459101.1"/>
    </source>
</evidence>
<evidence type="ECO:0000313" key="2">
    <source>
        <dbReference type="Proteomes" id="UP000823775"/>
    </source>
</evidence>
<keyword evidence="2" id="KW-1185">Reference proteome</keyword>
<dbReference type="EMBL" id="JACEIK010000562">
    <property type="protein sequence ID" value="MCD7459101.1"/>
    <property type="molecule type" value="Genomic_DNA"/>
</dbReference>
<sequence length="109" mass="12407">MIDTFPKPSSSRPEDVQMAAHEAAMKFKLPTPMPPETGGTGSIRIGLSLSQIKVINESPLDSPKMWMELLVPLLFLREYTCPSYSFADHTGGFEEWDEMQYHHDFILDF</sequence>
<reference evidence="1 2" key="1">
    <citation type="journal article" date="2021" name="BMC Genomics">
        <title>Datura genome reveals duplications of psychoactive alkaloid biosynthetic genes and high mutation rate following tissue culture.</title>
        <authorList>
            <person name="Rajewski A."/>
            <person name="Carter-House D."/>
            <person name="Stajich J."/>
            <person name="Litt A."/>
        </authorList>
    </citation>
    <scope>NUCLEOTIDE SEQUENCE [LARGE SCALE GENOMIC DNA]</scope>
    <source>
        <strain evidence="1">AR-01</strain>
    </source>
</reference>
<accession>A0ABS8SJL5</accession>
<organism evidence="1 2">
    <name type="scientific">Datura stramonium</name>
    <name type="common">Jimsonweed</name>
    <name type="synonym">Common thornapple</name>
    <dbReference type="NCBI Taxonomy" id="4076"/>
    <lineage>
        <taxon>Eukaryota</taxon>
        <taxon>Viridiplantae</taxon>
        <taxon>Streptophyta</taxon>
        <taxon>Embryophyta</taxon>
        <taxon>Tracheophyta</taxon>
        <taxon>Spermatophyta</taxon>
        <taxon>Magnoliopsida</taxon>
        <taxon>eudicotyledons</taxon>
        <taxon>Gunneridae</taxon>
        <taxon>Pentapetalae</taxon>
        <taxon>asterids</taxon>
        <taxon>lamiids</taxon>
        <taxon>Solanales</taxon>
        <taxon>Solanaceae</taxon>
        <taxon>Solanoideae</taxon>
        <taxon>Datureae</taxon>
        <taxon>Datura</taxon>
    </lineage>
</organism>